<dbReference type="CDD" id="cd07035">
    <property type="entry name" value="TPP_PYR_POX_like"/>
    <property type="match status" value="1"/>
</dbReference>
<evidence type="ECO:0000259" key="7">
    <source>
        <dbReference type="Pfam" id="PF02776"/>
    </source>
</evidence>
<dbReference type="InterPro" id="IPR011766">
    <property type="entry name" value="TPP_enzyme_TPP-bd"/>
</dbReference>
<evidence type="ECO:0000256" key="2">
    <source>
        <dbReference type="ARBA" id="ARBA00023052"/>
    </source>
</evidence>
<dbReference type="SUPFAM" id="SSF52518">
    <property type="entry name" value="Thiamin diphosphate-binding fold (THDP-binding)"/>
    <property type="match status" value="2"/>
</dbReference>
<dbReference type="Proteomes" id="UP000253501">
    <property type="component" value="Unassembled WGS sequence"/>
</dbReference>
<dbReference type="AlphaFoldDB" id="A0A367PKI6"/>
<dbReference type="InterPro" id="IPR012001">
    <property type="entry name" value="Thiamin_PyroP_enz_TPP-bd_dom"/>
</dbReference>
<organism evidence="8 9">
    <name type="scientific">Cupriavidus necator</name>
    <name type="common">Alcaligenes eutrophus</name>
    <name type="synonym">Ralstonia eutropha</name>
    <dbReference type="NCBI Taxonomy" id="106590"/>
    <lineage>
        <taxon>Bacteria</taxon>
        <taxon>Pseudomonadati</taxon>
        <taxon>Pseudomonadota</taxon>
        <taxon>Betaproteobacteria</taxon>
        <taxon>Burkholderiales</taxon>
        <taxon>Burkholderiaceae</taxon>
        <taxon>Cupriavidus</taxon>
    </lineage>
</organism>
<evidence type="ECO:0000256" key="4">
    <source>
        <dbReference type="SAM" id="MobiDB-lite"/>
    </source>
</evidence>
<dbReference type="InterPro" id="IPR012000">
    <property type="entry name" value="Thiamin_PyroP_enz_cen_dom"/>
</dbReference>
<feature type="domain" description="Thiamine pyrophosphate enzyme N-terminal TPP-binding" evidence="7">
    <location>
        <begin position="25"/>
        <end position="136"/>
    </location>
</feature>
<dbReference type="GO" id="GO:0003984">
    <property type="term" value="F:acetolactate synthase activity"/>
    <property type="evidence" value="ECO:0007669"/>
    <property type="project" value="TreeGrafter"/>
</dbReference>
<dbReference type="EMBL" id="QDHA01000024">
    <property type="protein sequence ID" value="RCJ08431.1"/>
    <property type="molecule type" value="Genomic_DNA"/>
</dbReference>
<dbReference type="SUPFAM" id="SSF52467">
    <property type="entry name" value="DHS-like NAD/FAD-binding domain"/>
    <property type="match status" value="1"/>
</dbReference>
<dbReference type="RefSeq" id="WP_114131987.1">
    <property type="nucleotide sequence ID" value="NZ_CP068436.1"/>
</dbReference>
<gene>
    <name evidence="8" type="ORF">DDK22_11025</name>
</gene>
<comment type="caution">
    <text evidence="8">The sequence shown here is derived from an EMBL/GenBank/DDBJ whole genome shotgun (WGS) entry which is preliminary data.</text>
</comment>
<dbReference type="InterPro" id="IPR045229">
    <property type="entry name" value="TPP_enz"/>
</dbReference>
<evidence type="ECO:0000256" key="1">
    <source>
        <dbReference type="ARBA" id="ARBA00007812"/>
    </source>
</evidence>
<keyword evidence="2 3" id="KW-0786">Thiamine pyrophosphate</keyword>
<feature type="region of interest" description="Disordered" evidence="4">
    <location>
        <begin position="1"/>
        <end position="20"/>
    </location>
</feature>
<evidence type="ECO:0000313" key="8">
    <source>
        <dbReference type="EMBL" id="RCJ08431.1"/>
    </source>
</evidence>
<proteinExistence type="inferred from homology"/>
<sequence>MNVPSGPSVRRDIPTPSEPDEAVWASDAIADMLRALNIPYVLLNPGASFRGLHDSIVNHLGNEKPQMMVVLHEEHAVAIAHGYTKVTGKPLVAIVHSNVGLMHGSMAIFDAWVDRVPVIVLGATGPVDANKRRPWIDWIHTAQDQAALVRHFIKWDAQPASIPSAHEALLRARQIATTAPKGPVYVCFDAALQESKLAERPAIPDPARYLAPPPARPSDDIVAQAAALLSKASRPVILMGRVSRDVEGWEQRIQLAETLNAEVLTDLRVGAAFPTDHPLHAAPSGAFLTSNAQEVLREADVVLSLDWLDLSGTLKQAWGDKPVGSKIIQVSVDHYNHNGWSMDHQGLPPVDVFMLCEPEPAVALLNQHVKPRKTPAPAKRPLPPVSVTQPVPGATGGSNIAVSTLAATLKRAVGEQEVCLMRLPLSWSGEMWDFRHPLDFLGYDGGGGIGSGPGMSIGSALALKGSDRLPVAVIGDGDYMMGVNALWTAANARIPMLMVVCNNRSFFNDEVHQERVARQRKRPIENRWIGQRISDPPPDLATMARGQGLTGIGPVEDAAELEEVLRDAIAAVKKGETVVVDVVVQTGYSPAMTAGLTRSKD</sequence>
<comment type="similarity">
    <text evidence="1 3">Belongs to the TPP enzyme family.</text>
</comment>
<dbReference type="Pfam" id="PF02775">
    <property type="entry name" value="TPP_enzyme_C"/>
    <property type="match status" value="1"/>
</dbReference>
<dbReference type="GO" id="GO:0009097">
    <property type="term" value="P:isoleucine biosynthetic process"/>
    <property type="evidence" value="ECO:0007669"/>
    <property type="project" value="TreeGrafter"/>
</dbReference>
<dbReference type="InterPro" id="IPR029035">
    <property type="entry name" value="DHS-like_NAD/FAD-binding_dom"/>
</dbReference>
<evidence type="ECO:0000313" key="9">
    <source>
        <dbReference type="Proteomes" id="UP000253501"/>
    </source>
</evidence>
<dbReference type="Gene3D" id="3.40.50.1220">
    <property type="entry name" value="TPP-binding domain"/>
    <property type="match status" value="1"/>
</dbReference>
<evidence type="ECO:0000256" key="3">
    <source>
        <dbReference type="RuleBase" id="RU362132"/>
    </source>
</evidence>
<dbReference type="GO" id="GO:0030976">
    <property type="term" value="F:thiamine pyrophosphate binding"/>
    <property type="evidence" value="ECO:0007669"/>
    <property type="project" value="InterPro"/>
</dbReference>
<reference evidence="8 9" key="1">
    <citation type="submission" date="2018-04" db="EMBL/GenBank/DDBJ databases">
        <title>Cupriavidus necator CR12 genome sequencing and assembly.</title>
        <authorList>
            <person name="Ben Fekih I."/>
            <person name="Mazhar H.S."/>
            <person name="Bello S.K."/>
            <person name="Rensing C."/>
        </authorList>
    </citation>
    <scope>NUCLEOTIDE SEQUENCE [LARGE SCALE GENOMIC DNA]</scope>
    <source>
        <strain evidence="8 9">CR12</strain>
    </source>
</reference>
<accession>A0A367PKI6</accession>
<dbReference type="GO" id="GO:0009099">
    <property type="term" value="P:L-valine biosynthetic process"/>
    <property type="evidence" value="ECO:0007669"/>
    <property type="project" value="TreeGrafter"/>
</dbReference>
<evidence type="ECO:0000259" key="5">
    <source>
        <dbReference type="Pfam" id="PF00205"/>
    </source>
</evidence>
<dbReference type="Pfam" id="PF00205">
    <property type="entry name" value="TPP_enzyme_M"/>
    <property type="match status" value="1"/>
</dbReference>
<evidence type="ECO:0000259" key="6">
    <source>
        <dbReference type="Pfam" id="PF02775"/>
    </source>
</evidence>
<dbReference type="Gene3D" id="3.40.50.970">
    <property type="match status" value="2"/>
</dbReference>
<protein>
    <submittedName>
        <fullName evidence="8">Thiamine pyrophosphate-binding protein</fullName>
    </submittedName>
</protein>
<dbReference type="GO" id="GO:0005948">
    <property type="term" value="C:acetolactate synthase complex"/>
    <property type="evidence" value="ECO:0007669"/>
    <property type="project" value="TreeGrafter"/>
</dbReference>
<dbReference type="GO" id="GO:0000287">
    <property type="term" value="F:magnesium ion binding"/>
    <property type="evidence" value="ECO:0007669"/>
    <property type="project" value="InterPro"/>
</dbReference>
<dbReference type="PANTHER" id="PTHR18968:SF13">
    <property type="entry name" value="ACETOLACTATE SYNTHASE CATALYTIC SUBUNIT, MITOCHONDRIAL"/>
    <property type="match status" value="1"/>
</dbReference>
<dbReference type="PANTHER" id="PTHR18968">
    <property type="entry name" value="THIAMINE PYROPHOSPHATE ENZYMES"/>
    <property type="match status" value="1"/>
</dbReference>
<dbReference type="Pfam" id="PF02776">
    <property type="entry name" value="TPP_enzyme_N"/>
    <property type="match status" value="1"/>
</dbReference>
<dbReference type="GO" id="GO:0050660">
    <property type="term" value="F:flavin adenine dinucleotide binding"/>
    <property type="evidence" value="ECO:0007669"/>
    <property type="project" value="TreeGrafter"/>
</dbReference>
<name>A0A367PKI6_CUPNE</name>
<feature type="domain" description="Thiamine pyrophosphate enzyme central" evidence="5">
    <location>
        <begin position="222"/>
        <end position="335"/>
    </location>
</feature>
<feature type="domain" description="Thiamine pyrophosphate enzyme TPP-binding" evidence="6">
    <location>
        <begin position="427"/>
        <end position="582"/>
    </location>
</feature>
<dbReference type="InterPro" id="IPR029061">
    <property type="entry name" value="THDP-binding"/>
</dbReference>